<evidence type="ECO:0000259" key="1">
    <source>
        <dbReference type="Pfam" id="PF08241"/>
    </source>
</evidence>
<keyword evidence="2" id="KW-0489">Methyltransferase</keyword>
<dbReference type="Gene3D" id="3.40.50.150">
    <property type="entry name" value="Vaccinia Virus protein VP39"/>
    <property type="match status" value="1"/>
</dbReference>
<dbReference type="PANTHER" id="PTHR43591">
    <property type="entry name" value="METHYLTRANSFERASE"/>
    <property type="match status" value="1"/>
</dbReference>
<dbReference type="RefSeq" id="WP_089816310.1">
    <property type="nucleotide sequence ID" value="NZ_FOZK01000002.1"/>
</dbReference>
<dbReference type="Proteomes" id="UP000199062">
    <property type="component" value="Unassembled WGS sequence"/>
</dbReference>
<dbReference type="GO" id="GO:0032259">
    <property type="term" value="P:methylation"/>
    <property type="evidence" value="ECO:0007669"/>
    <property type="project" value="UniProtKB-KW"/>
</dbReference>
<evidence type="ECO:0000313" key="3">
    <source>
        <dbReference type="Proteomes" id="UP000199062"/>
    </source>
</evidence>
<dbReference type="SUPFAM" id="SSF53335">
    <property type="entry name" value="S-adenosyl-L-methionine-dependent methyltransferases"/>
    <property type="match status" value="1"/>
</dbReference>
<dbReference type="CDD" id="cd02440">
    <property type="entry name" value="AdoMet_MTases"/>
    <property type="match status" value="1"/>
</dbReference>
<dbReference type="InterPro" id="IPR013216">
    <property type="entry name" value="Methyltransf_11"/>
</dbReference>
<dbReference type="InterPro" id="IPR029063">
    <property type="entry name" value="SAM-dependent_MTases_sf"/>
</dbReference>
<organism evidence="2 3">
    <name type="scientific">Halomicrobium zhouii</name>
    <dbReference type="NCBI Taxonomy" id="767519"/>
    <lineage>
        <taxon>Archaea</taxon>
        <taxon>Methanobacteriati</taxon>
        <taxon>Methanobacteriota</taxon>
        <taxon>Stenosarchaea group</taxon>
        <taxon>Halobacteria</taxon>
        <taxon>Halobacteriales</taxon>
        <taxon>Haloarculaceae</taxon>
        <taxon>Halomicrobium</taxon>
    </lineage>
</organism>
<dbReference type="GO" id="GO:0008757">
    <property type="term" value="F:S-adenosylmethionine-dependent methyltransferase activity"/>
    <property type="evidence" value="ECO:0007669"/>
    <property type="project" value="InterPro"/>
</dbReference>
<dbReference type="STRING" id="767519.SAMN05216559_1984"/>
<gene>
    <name evidence="2" type="ORF">SAMN05216559_1984</name>
</gene>
<dbReference type="AlphaFoldDB" id="A0A1I6L4I3"/>
<proteinExistence type="predicted"/>
<dbReference type="PANTHER" id="PTHR43591:SF78">
    <property type="entry name" value="SLR0407 PROTEIN"/>
    <property type="match status" value="1"/>
</dbReference>
<evidence type="ECO:0000313" key="2">
    <source>
        <dbReference type="EMBL" id="SFR98160.1"/>
    </source>
</evidence>
<dbReference type="EMBL" id="FOZK01000002">
    <property type="protein sequence ID" value="SFR98160.1"/>
    <property type="molecule type" value="Genomic_DNA"/>
</dbReference>
<reference evidence="2 3" key="1">
    <citation type="submission" date="2016-10" db="EMBL/GenBank/DDBJ databases">
        <authorList>
            <person name="de Groot N.N."/>
        </authorList>
    </citation>
    <scope>NUCLEOTIDE SEQUENCE [LARGE SCALE GENOMIC DNA]</scope>
    <source>
        <strain evidence="2 3">CGMCC 1.10457</strain>
    </source>
</reference>
<feature type="domain" description="Methyltransferase type 11" evidence="1">
    <location>
        <begin position="50"/>
        <end position="141"/>
    </location>
</feature>
<keyword evidence="2" id="KW-0808">Transferase</keyword>
<sequence length="209" mass="23110">MDGNEETDWWNRTRYRVYAPVYDWVAKPLERGRERALDALDVEPGDRVLLVGCGTGADLPYLLAGIEISAIDVTPAMVRRTEERAAELGIDVDARVADARSLPFADDAFDAVVLHLVLAVVPEPRRVVAEVARVLAPDGRASVFDKFLSAEAEPSLFRRALNPVARFLFSDLNRRLEPLLDGTGLDVETRTPVLGGLYTVAIVRPTDER</sequence>
<keyword evidence="3" id="KW-1185">Reference proteome</keyword>
<name>A0A1I6L4I3_9EURY</name>
<dbReference type="Pfam" id="PF08241">
    <property type="entry name" value="Methyltransf_11"/>
    <property type="match status" value="1"/>
</dbReference>
<dbReference type="OrthoDB" id="147504at2157"/>
<accession>A0A1I6L4I3</accession>
<protein>
    <submittedName>
        <fullName evidence="2">Phosphatidylethanolamine N-methyltransferase /phosphatidyl-N-methylethanolamine N-methyltransferase</fullName>
    </submittedName>
</protein>